<evidence type="ECO:0000313" key="6">
    <source>
        <dbReference type="EMBL" id="CAG8584126.1"/>
    </source>
</evidence>
<dbReference type="EMBL" id="CAJVQA010003812">
    <property type="protein sequence ID" value="CAG8584126.1"/>
    <property type="molecule type" value="Genomic_DNA"/>
</dbReference>
<dbReference type="GO" id="GO:0004674">
    <property type="term" value="F:protein serine/threonine kinase activity"/>
    <property type="evidence" value="ECO:0007669"/>
    <property type="project" value="TreeGrafter"/>
</dbReference>
<feature type="domain" description="Protein kinase" evidence="5">
    <location>
        <begin position="166"/>
        <end position="436"/>
    </location>
</feature>
<organism evidence="6 7">
    <name type="scientific">Cetraspora pellucida</name>
    <dbReference type="NCBI Taxonomy" id="1433469"/>
    <lineage>
        <taxon>Eukaryota</taxon>
        <taxon>Fungi</taxon>
        <taxon>Fungi incertae sedis</taxon>
        <taxon>Mucoromycota</taxon>
        <taxon>Glomeromycotina</taxon>
        <taxon>Glomeromycetes</taxon>
        <taxon>Diversisporales</taxon>
        <taxon>Gigasporaceae</taxon>
        <taxon>Cetraspora</taxon>
    </lineage>
</organism>
<dbReference type="PROSITE" id="PS50011">
    <property type="entry name" value="PROTEIN_KINASE_DOM"/>
    <property type="match status" value="1"/>
</dbReference>
<evidence type="ECO:0000256" key="4">
    <source>
        <dbReference type="ARBA" id="ARBA00022840"/>
    </source>
</evidence>
<dbReference type="Gene3D" id="1.10.510.10">
    <property type="entry name" value="Transferase(Phosphotransferase) domain 1"/>
    <property type="match status" value="1"/>
</dbReference>
<keyword evidence="7" id="KW-1185">Reference proteome</keyword>
<dbReference type="InterPro" id="IPR011009">
    <property type="entry name" value="Kinase-like_dom_sf"/>
</dbReference>
<dbReference type="PRINTS" id="PR00109">
    <property type="entry name" value="TYRKINASE"/>
</dbReference>
<reference evidence="6" key="1">
    <citation type="submission" date="2021-06" db="EMBL/GenBank/DDBJ databases">
        <authorList>
            <person name="Kallberg Y."/>
            <person name="Tangrot J."/>
            <person name="Rosling A."/>
        </authorList>
    </citation>
    <scope>NUCLEOTIDE SEQUENCE</scope>
    <source>
        <strain evidence="6">FL966</strain>
    </source>
</reference>
<sequence length="486" mass="56596">DPSNDNERFNSIIRLELVKEYLEKAQDIVKKGRIQDRDEHVKHIQISKELNPKEKKFCLEYLRELIAEENFSQRVQFVQDPRSKKYYTRIYTYEMKIVKKINRCTRCNSKQSDNKHCFCVVLYLLNNLKSSDNEFIDKLIQNYYMNQYSRSLALENIIEWVPYECLKDIKYVAKGGFGSLYSATWINGWVASLNEKSRQVIRTGPKLVALKLINGLNEQNNKLIEEVISRIKSFSQLSHGIKCHGLTKFPDKGKVVLLFDYMENGDLNAFLKCKDNNLTWKDRFTILKEIFSQLSQIHNKKIVHKDLHPGNILSNSQRWFISDLEFSGPLALGDAVKKQVVGVLPFIAPEILCRSEYTQASDIYSMGMIMWQLVARCYPFCNRKYDINLAKDICNGLRPEITSDLPRDYQNIMKSCWDANPSERPSAETLLRHFSTDLEKMSCNKQVIPELETTFSRSHFHVANETISVTHEFVNLPEPKNETNLA</sequence>
<evidence type="ECO:0000256" key="3">
    <source>
        <dbReference type="ARBA" id="ARBA00022777"/>
    </source>
</evidence>
<dbReference type="SUPFAM" id="SSF56112">
    <property type="entry name" value="Protein kinase-like (PK-like)"/>
    <property type="match status" value="1"/>
</dbReference>
<name>A0A9N9BX67_9GLOM</name>
<evidence type="ECO:0000256" key="1">
    <source>
        <dbReference type="ARBA" id="ARBA00022679"/>
    </source>
</evidence>
<accession>A0A9N9BX67</accession>
<proteinExistence type="predicted"/>
<keyword evidence="2" id="KW-0547">Nucleotide-binding</keyword>
<dbReference type="Proteomes" id="UP000789759">
    <property type="component" value="Unassembled WGS sequence"/>
</dbReference>
<dbReference type="GO" id="GO:0005524">
    <property type="term" value="F:ATP binding"/>
    <property type="evidence" value="ECO:0007669"/>
    <property type="project" value="UniProtKB-KW"/>
</dbReference>
<evidence type="ECO:0000313" key="7">
    <source>
        <dbReference type="Proteomes" id="UP000789759"/>
    </source>
</evidence>
<comment type="caution">
    <text evidence="6">The sequence shown here is derived from an EMBL/GenBank/DDBJ whole genome shotgun (WGS) entry which is preliminary data.</text>
</comment>
<protein>
    <submittedName>
        <fullName evidence="6">799_t:CDS:1</fullName>
    </submittedName>
</protein>
<dbReference type="Pfam" id="PF00069">
    <property type="entry name" value="Pkinase"/>
    <property type="match status" value="1"/>
</dbReference>
<dbReference type="InterPro" id="IPR000719">
    <property type="entry name" value="Prot_kinase_dom"/>
</dbReference>
<dbReference type="OrthoDB" id="6718656at2759"/>
<dbReference type="InterPro" id="IPR051681">
    <property type="entry name" value="Ser/Thr_Kinases-Pseudokinases"/>
</dbReference>
<keyword evidence="3" id="KW-0418">Kinase</keyword>
<feature type="non-terminal residue" evidence="6">
    <location>
        <position position="486"/>
    </location>
</feature>
<evidence type="ECO:0000256" key="2">
    <source>
        <dbReference type="ARBA" id="ARBA00022741"/>
    </source>
</evidence>
<dbReference type="InterPro" id="IPR001245">
    <property type="entry name" value="Ser-Thr/Tyr_kinase_cat_dom"/>
</dbReference>
<keyword evidence="1" id="KW-0808">Transferase</keyword>
<gene>
    <name evidence="6" type="ORF">CPELLU_LOCUS6231</name>
</gene>
<dbReference type="PANTHER" id="PTHR44329:SF288">
    <property type="entry name" value="MITOGEN-ACTIVATED PROTEIN KINASE KINASE KINASE 20"/>
    <property type="match status" value="1"/>
</dbReference>
<dbReference type="PANTHER" id="PTHR44329">
    <property type="entry name" value="SERINE/THREONINE-PROTEIN KINASE TNNI3K-RELATED"/>
    <property type="match status" value="1"/>
</dbReference>
<evidence type="ECO:0000259" key="5">
    <source>
        <dbReference type="PROSITE" id="PS50011"/>
    </source>
</evidence>
<keyword evidence="4" id="KW-0067">ATP-binding</keyword>
<dbReference type="AlphaFoldDB" id="A0A9N9BX67"/>